<comment type="caution">
    <text evidence="2">The sequence shown here is derived from an EMBL/GenBank/DDBJ whole genome shotgun (WGS) entry which is preliminary data.</text>
</comment>
<keyword evidence="2" id="KW-0378">Hydrolase</keyword>
<name>A0ABS7UQX3_9BACI</name>
<organism evidence="2 3">
    <name type="scientific">Metabacillus rhizolycopersici</name>
    <dbReference type="NCBI Taxonomy" id="2875709"/>
    <lineage>
        <taxon>Bacteria</taxon>
        <taxon>Bacillati</taxon>
        <taxon>Bacillota</taxon>
        <taxon>Bacilli</taxon>
        <taxon>Bacillales</taxon>
        <taxon>Bacillaceae</taxon>
        <taxon>Metabacillus</taxon>
    </lineage>
</organism>
<dbReference type="InterPro" id="IPR001733">
    <property type="entry name" value="Peptidase_S26B"/>
</dbReference>
<dbReference type="EMBL" id="JAIQUM010000019">
    <property type="protein sequence ID" value="MBZ5750712.1"/>
    <property type="molecule type" value="Genomic_DNA"/>
</dbReference>
<keyword evidence="3" id="KW-1185">Reference proteome</keyword>
<accession>A0ABS7UQX3</accession>
<dbReference type="NCBIfam" id="TIGR02228">
    <property type="entry name" value="sigpep_I_arch"/>
    <property type="match status" value="1"/>
</dbReference>
<protein>
    <recommendedName>
        <fullName evidence="1">Signal peptidase I</fullName>
        <ecNumber evidence="1">3.4.21.89</ecNumber>
    </recommendedName>
</protein>
<dbReference type="RefSeq" id="WP_224139000.1">
    <property type="nucleotide sequence ID" value="NZ_JAIQUM010000019.1"/>
</dbReference>
<reference evidence="2" key="1">
    <citation type="submission" date="2024-05" db="EMBL/GenBank/DDBJ databases">
        <title>Metabacillus sp. nov., isolated from the rhizosphere soil of tomato plants.</title>
        <authorList>
            <person name="Ma R."/>
        </authorList>
    </citation>
    <scope>NUCLEOTIDE SEQUENCE</scope>
    <source>
        <strain evidence="2">DBTR6</strain>
    </source>
</reference>
<gene>
    <name evidence="2" type="ORF">K9V48_10705</name>
</gene>
<proteinExistence type="predicted"/>
<dbReference type="Proteomes" id="UP001165287">
    <property type="component" value="Unassembled WGS sequence"/>
</dbReference>
<dbReference type="CDD" id="cd06462">
    <property type="entry name" value="Peptidase_S24_S26"/>
    <property type="match status" value="1"/>
</dbReference>
<evidence type="ECO:0000256" key="1">
    <source>
        <dbReference type="NCBIfam" id="TIGR02228"/>
    </source>
</evidence>
<sequence>MQFNKDTIDLFIQTMRNYGWMDLPSYSMTMYPFIKKGNICRFVAFELDKAKKGDILLYHSSSGQLVVHRFLQVQESDNQLQFVLKGDSNTHMDEPIGSDQIIGKLVTIDNDKRKIYTSDYTAIFWGYLISTYPIFSKALRTYLYFKRRVKTKFSVSL</sequence>
<evidence type="ECO:0000313" key="3">
    <source>
        <dbReference type="Proteomes" id="UP001165287"/>
    </source>
</evidence>
<dbReference type="EC" id="3.4.21.89" evidence="1"/>
<evidence type="ECO:0000313" key="2">
    <source>
        <dbReference type="EMBL" id="MBZ5750712.1"/>
    </source>
</evidence>
<dbReference type="GO" id="GO:0009003">
    <property type="term" value="F:signal peptidase activity"/>
    <property type="evidence" value="ECO:0007669"/>
    <property type="project" value="UniProtKB-EC"/>
</dbReference>